<reference evidence="1 2" key="1">
    <citation type="submission" date="2016-03" db="EMBL/GenBank/DDBJ databases">
        <title>Comparative genomics of the ectomycorrhizal sister species Rhizopogon vinicolor and Rhizopogon vesiculosus (Basidiomycota: Boletales) reveals a divergence of the mating type B locus.</title>
        <authorList>
            <person name="Mujic A.B."/>
            <person name="Kuo A."/>
            <person name="Tritt A."/>
            <person name="Lipzen A."/>
            <person name="Chen C."/>
            <person name="Johnson J."/>
            <person name="Sharma A."/>
            <person name="Barry K."/>
            <person name="Grigoriev I.V."/>
            <person name="Spatafora J.W."/>
        </authorList>
    </citation>
    <scope>NUCLEOTIDE SEQUENCE [LARGE SCALE GENOMIC DNA]</scope>
    <source>
        <strain evidence="1 2">AM-OR11-056</strain>
    </source>
</reference>
<dbReference type="AlphaFoldDB" id="A0A1J8R2D0"/>
<comment type="caution">
    <text evidence="1">The sequence shown here is derived from an EMBL/GenBank/DDBJ whole genome shotgun (WGS) entry which is preliminary data.</text>
</comment>
<sequence length="46" mass="4877">MTVSGNSLFDSRLILSHLLLLSMSHNAQIHAATKSCYSLASSTAPT</sequence>
<dbReference type="EMBL" id="LVVM01000871">
    <property type="protein sequence ID" value="OJA19809.1"/>
    <property type="molecule type" value="Genomic_DNA"/>
</dbReference>
<dbReference type="Proteomes" id="UP000183567">
    <property type="component" value="Unassembled WGS sequence"/>
</dbReference>
<gene>
    <name evidence="1" type="ORF">AZE42_14059</name>
</gene>
<protein>
    <submittedName>
        <fullName evidence="1">Uncharacterized protein</fullName>
    </submittedName>
</protein>
<evidence type="ECO:0000313" key="2">
    <source>
        <dbReference type="Proteomes" id="UP000183567"/>
    </source>
</evidence>
<accession>A0A1J8R2D0</accession>
<name>A0A1J8R2D0_9AGAM</name>
<evidence type="ECO:0000313" key="1">
    <source>
        <dbReference type="EMBL" id="OJA19809.1"/>
    </source>
</evidence>
<organism evidence="1 2">
    <name type="scientific">Rhizopogon vesiculosus</name>
    <dbReference type="NCBI Taxonomy" id="180088"/>
    <lineage>
        <taxon>Eukaryota</taxon>
        <taxon>Fungi</taxon>
        <taxon>Dikarya</taxon>
        <taxon>Basidiomycota</taxon>
        <taxon>Agaricomycotina</taxon>
        <taxon>Agaricomycetes</taxon>
        <taxon>Agaricomycetidae</taxon>
        <taxon>Boletales</taxon>
        <taxon>Suillineae</taxon>
        <taxon>Rhizopogonaceae</taxon>
        <taxon>Rhizopogon</taxon>
    </lineage>
</organism>
<proteinExistence type="predicted"/>
<keyword evidence="2" id="KW-1185">Reference proteome</keyword>